<feature type="compositionally biased region" description="Basic and acidic residues" evidence="1">
    <location>
        <begin position="218"/>
        <end position="228"/>
    </location>
</feature>
<evidence type="ECO:0000313" key="2">
    <source>
        <dbReference type="EMBL" id="KAG5832524.1"/>
    </source>
</evidence>
<accession>A0A9D3LN12</accession>
<protein>
    <submittedName>
        <fullName evidence="2">Uncharacterized protein</fullName>
    </submittedName>
</protein>
<comment type="caution">
    <text evidence="2">The sequence shown here is derived from an EMBL/GenBank/DDBJ whole genome shotgun (WGS) entry which is preliminary data.</text>
</comment>
<reference evidence="2" key="1">
    <citation type="submission" date="2021-01" db="EMBL/GenBank/DDBJ databases">
        <title>A chromosome-scale assembly of European eel, Anguilla anguilla.</title>
        <authorList>
            <person name="Henkel C."/>
            <person name="Jong-Raadsen S.A."/>
            <person name="Dufour S."/>
            <person name="Weltzien F.-A."/>
            <person name="Palstra A.P."/>
            <person name="Pelster B."/>
            <person name="Spaink H.P."/>
            <person name="Van Den Thillart G.E."/>
            <person name="Jansen H."/>
            <person name="Zahm M."/>
            <person name="Klopp C."/>
            <person name="Cedric C."/>
            <person name="Louis A."/>
            <person name="Berthelot C."/>
            <person name="Parey E."/>
            <person name="Roest Crollius H."/>
            <person name="Montfort J."/>
            <person name="Robinson-Rechavi M."/>
            <person name="Bucao C."/>
            <person name="Bouchez O."/>
            <person name="Gislard M."/>
            <person name="Lluch J."/>
            <person name="Milhes M."/>
            <person name="Lampietro C."/>
            <person name="Lopez Roques C."/>
            <person name="Donnadieu C."/>
            <person name="Braasch I."/>
            <person name="Desvignes T."/>
            <person name="Postlethwait J."/>
            <person name="Bobe J."/>
            <person name="Guiguen Y."/>
            <person name="Dirks R."/>
        </authorList>
    </citation>
    <scope>NUCLEOTIDE SEQUENCE</scope>
    <source>
        <strain evidence="2">Tag_6206</strain>
        <tissue evidence="2">Liver</tissue>
    </source>
</reference>
<keyword evidence="3" id="KW-1185">Reference proteome</keyword>
<feature type="region of interest" description="Disordered" evidence="1">
    <location>
        <begin position="149"/>
        <end position="194"/>
    </location>
</feature>
<dbReference type="AlphaFoldDB" id="A0A9D3LN12"/>
<sequence length="241" mass="26666">MRHLQPSELCLFSASQHMCLSGDMGCGVEISADQRLWTEQQGQHRQLGSGLHLSSGHLCPRKLPEICTVGGPPIRSISGLLWGSDLFLASGLAYLQGGAMPRPSQGRPSSHRPLQHLHHPHLHHDCAAHHRPPLVRGRLRVGGRHGVLPAVRPLRGGAPPHRLPPAHRAEARPRHAAGQQRRVGTEQRRVRQPRGRSLTAALPPILCTRVRLHTLKGQRDERFPEQLPRRTHTANKSTAFV</sequence>
<name>A0A9D3LN12_ANGAN</name>
<evidence type="ECO:0000313" key="3">
    <source>
        <dbReference type="Proteomes" id="UP001044222"/>
    </source>
</evidence>
<gene>
    <name evidence="2" type="ORF">ANANG_G00292060</name>
</gene>
<dbReference type="EMBL" id="JAFIRN010000017">
    <property type="protein sequence ID" value="KAG5832524.1"/>
    <property type="molecule type" value="Genomic_DNA"/>
</dbReference>
<organism evidence="2 3">
    <name type="scientific">Anguilla anguilla</name>
    <name type="common">European freshwater eel</name>
    <name type="synonym">Muraena anguilla</name>
    <dbReference type="NCBI Taxonomy" id="7936"/>
    <lineage>
        <taxon>Eukaryota</taxon>
        <taxon>Metazoa</taxon>
        <taxon>Chordata</taxon>
        <taxon>Craniata</taxon>
        <taxon>Vertebrata</taxon>
        <taxon>Euteleostomi</taxon>
        <taxon>Actinopterygii</taxon>
        <taxon>Neopterygii</taxon>
        <taxon>Teleostei</taxon>
        <taxon>Anguilliformes</taxon>
        <taxon>Anguillidae</taxon>
        <taxon>Anguilla</taxon>
    </lineage>
</organism>
<feature type="compositionally biased region" description="Low complexity" evidence="1">
    <location>
        <begin position="149"/>
        <end position="160"/>
    </location>
</feature>
<proteinExistence type="predicted"/>
<dbReference type="Proteomes" id="UP001044222">
    <property type="component" value="Chromosome 17"/>
</dbReference>
<evidence type="ECO:0000256" key="1">
    <source>
        <dbReference type="SAM" id="MobiDB-lite"/>
    </source>
</evidence>
<feature type="region of interest" description="Disordered" evidence="1">
    <location>
        <begin position="218"/>
        <end position="241"/>
    </location>
</feature>